<keyword evidence="3" id="KW-1185">Reference proteome</keyword>
<proteinExistence type="predicted"/>
<reference evidence="2 3" key="1">
    <citation type="submission" date="2023-07" db="EMBL/GenBank/DDBJ databases">
        <title>Sequencing the genomes of 1000 actinobacteria strains.</title>
        <authorList>
            <person name="Klenk H.-P."/>
        </authorList>
    </citation>
    <scope>NUCLEOTIDE SEQUENCE [LARGE SCALE GENOMIC DNA]</scope>
    <source>
        <strain evidence="2 3">DSM 44109</strain>
    </source>
</reference>
<feature type="region of interest" description="Disordered" evidence="1">
    <location>
        <begin position="102"/>
        <end position="185"/>
    </location>
</feature>
<evidence type="ECO:0008006" key="4">
    <source>
        <dbReference type="Google" id="ProtNLM"/>
    </source>
</evidence>
<feature type="region of interest" description="Disordered" evidence="1">
    <location>
        <begin position="327"/>
        <end position="355"/>
    </location>
</feature>
<feature type="compositionally biased region" description="Low complexity" evidence="1">
    <location>
        <begin position="154"/>
        <end position="169"/>
    </location>
</feature>
<organism evidence="2 3">
    <name type="scientific">Streptosporangium brasiliense</name>
    <dbReference type="NCBI Taxonomy" id="47480"/>
    <lineage>
        <taxon>Bacteria</taxon>
        <taxon>Bacillati</taxon>
        <taxon>Actinomycetota</taxon>
        <taxon>Actinomycetes</taxon>
        <taxon>Streptosporangiales</taxon>
        <taxon>Streptosporangiaceae</taxon>
        <taxon>Streptosporangium</taxon>
    </lineage>
</organism>
<dbReference type="Proteomes" id="UP001230426">
    <property type="component" value="Unassembled WGS sequence"/>
</dbReference>
<feature type="compositionally biased region" description="Basic and acidic residues" evidence="1">
    <location>
        <begin position="204"/>
        <end position="219"/>
    </location>
</feature>
<evidence type="ECO:0000256" key="1">
    <source>
        <dbReference type="SAM" id="MobiDB-lite"/>
    </source>
</evidence>
<dbReference type="EMBL" id="JAUSRB010000004">
    <property type="protein sequence ID" value="MDP9870452.1"/>
    <property type="molecule type" value="Genomic_DNA"/>
</dbReference>
<evidence type="ECO:0000313" key="3">
    <source>
        <dbReference type="Proteomes" id="UP001230426"/>
    </source>
</evidence>
<feature type="compositionally biased region" description="Basic and acidic residues" evidence="1">
    <location>
        <begin position="175"/>
        <end position="185"/>
    </location>
</feature>
<sequence>MANEIESEVWHKAPREIKGVELLVLLRLANSAGYDHRMTWLGVDALAKQVRASRSAVYGALAKLADRGVIQEVAQTEWPAAADGYMSVVRRITPVEFWDENCPAPEYRTPVGGGEIPTSPESGPVGEEAAQSSDPEAGEIRTSPESGPNRKITTYRSTSYSYSAAPSARRNGKTTKAEAARKADAADAELDPARFLFTDDELPEGARRDKPARQLREPGPDTGMGLATYFAKAVVDLGRAESGGGGVSRLLFTDVANRTKLAATLNRWKNQGISPDEIRRMVDAYVSVAGFRNPRAIPWVDFLAKRALLAAHAAGAAAVDAGRPETFNPAAWTSQEPHSASDGTYDFNPDDWSSQ</sequence>
<name>A0ABT9RMD2_9ACTN</name>
<gene>
    <name evidence="2" type="ORF">J2S55_009790</name>
</gene>
<dbReference type="RefSeq" id="WP_306876384.1">
    <property type="nucleotide sequence ID" value="NZ_JAUSRB010000004.1"/>
</dbReference>
<feature type="region of interest" description="Disordered" evidence="1">
    <location>
        <begin position="197"/>
        <end position="221"/>
    </location>
</feature>
<evidence type="ECO:0000313" key="2">
    <source>
        <dbReference type="EMBL" id="MDP9870452.1"/>
    </source>
</evidence>
<protein>
    <recommendedName>
        <fullName evidence="4">Helix-turn-helix domain-containing protein</fullName>
    </recommendedName>
</protein>
<accession>A0ABT9RMD2</accession>
<feature type="compositionally biased region" description="Polar residues" evidence="1">
    <location>
        <begin position="331"/>
        <end position="342"/>
    </location>
</feature>
<comment type="caution">
    <text evidence="2">The sequence shown here is derived from an EMBL/GenBank/DDBJ whole genome shotgun (WGS) entry which is preliminary data.</text>
</comment>